<dbReference type="InterPro" id="IPR017039">
    <property type="entry name" value="Virul_fac_BrkB"/>
</dbReference>
<keyword evidence="8" id="KW-1185">Reference proteome</keyword>
<dbReference type="PANTHER" id="PTHR30213">
    <property type="entry name" value="INNER MEMBRANE PROTEIN YHJD"/>
    <property type="match status" value="1"/>
</dbReference>
<evidence type="ECO:0000313" key="7">
    <source>
        <dbReference type="EMBL" id="SFE74795.1"/>
    </source>
</evidence>
<evidence type="ECO:0000256" key="5">
    <source>
        <dbReference type="ARBA" id="ARBA00023136"/>
    </source>
</evidence>
<accession>A0A1I2D2T5</accession>
<dbReference type="PIRSF" id="PIRSF035875">
    <property type="entry name" value="RNase_BN"/>
    <property type="match status" value="1"/>
</dbReference>
<feature type="transmembrane region" description="Helical" evidence="6">
    <location>
        <begin position="88"/>
        <end position="109"/>
    </location>
</feature>
<feature type="transmembrane region" description="Helical" evidence="6">
    <location>
        <begin position="31"/>
        <end position="53"/>
    </location>
</feature>
<sequence>MTFQSIKSLSKKFISDLTDDRTVGLAAEQAFFYMLALFPMMILFLSILPYFSINNDRLLALLHTMLPQDTARMVESALLQITVDSNNGLLTLGIIGTIWSASAGVNAFLRAINHSFDVTEQRPFWKARLLSIVLTFGLLISFLLIFVLHIFGELIVHTLSRYLFYESQTESMLDILRWVFTVLVMISVLSVLYFLAPYKQISFREVLPGAIAATCMWLLISFGFSFYVTHFGNYSATYGSLGGAIVLMLWLFLTGLALVVGGELNAFVHRHKHSST</sequence>
<dbReference type="STRING" id="930128.SAMN05192532_103366"/>
<evidence type="ECO:0000313" key="8">
    <source>
        <dbReference type="Proteomes" id="UP000199516"/>
    </source>
</evidence>
<gene>
    <name evidence="7" type="ORF">SAMN05192532_103366</name>
</gene>
<evidence type="ECO:0000256" key="2">
    <source>
        <dbReference type="ARBA" id="ARBA00022475"/>
    </source>
</evidence>
<feature type="transmembrane region" description="Helical" evidence="6">
    <location>
        <begin position="207"/>
        <end position="228"/>
    </location>
</feature>
<keyword evidence="3 6" id="KW-0812">Transmembrane</keyword>
<dbReference type="RefSeq" id="WP_091660785.1">
    <property type="nucleotide sequence ID" value="NZ_FONT01000003.1"/>
</dbReference>
<reference evidence="7 8" key="1">
    <citation type="submission" date="2016-10" db="EMBL/GenBank/DDBJ databases">
        <authorList>
            <person name="de Groot N.N."/>
        </authorList>
    </citation>
    <scope>NUCLEOTIDE SEQUENCE [LARGE SCALE GENOMIC DNA]</scope>
    <source>
        <strain evidence="7 8">DSM 23995</strain>
    </source>
</reference>
<keyword evidence="2" id="KW-1003">Cell membrane</keyword>
<proteinExistence type="predicted"/>
<keyword evidence="4 6" id="KW-1133">Transmembrane helix</keyword>
<keyword evidence="5 6" id="KW-0472">Membrane</keyword>
<evidence type="ECO:0000256" key="1">
    <source>
        <dbReference type="ARBA" id="ARBA00004651"/>
    </source>
</evidence>
<dbReference type="NCBIfam" id="TIGR00765">
    <property type="entry name" value="yihY_not_rbn"/>
    <property type="match status" value="1"/>
</dbReference>
<dbReference type="Proteomes" id="UP000199516">
    <property type="component" value="Unassembled WGS sequence"/>
</dbReference>
<evidence type="ECO:0000256" key="4">
    <source>
        <dbReference type="ARBA" id="ARBA00022989"/>
    </source>
</evidence>
<name>A0A1I2D2T5_9BACI</name>
<comment type="subcellular location">
    <subcellularLocation>
        <location evidence="1">Cell membrane</location>
        <topology evidence="1">Multi-pass membrane protein</topology>
    </subcellularLocation>
</comment>
<dbReference type="OrthoDB" id="9775903at2"/>
<dbReference type="EMBL" id="FONT01000003">
    <property type="protein sequence ID" value="SFE74795.1"/>
    <property type="molecule type" value="Genomic_DNA"/>
</dbReference>
<evidence type="ECO:0000256" key="3">
    <source>
        <dbReference type="ARBA" id="ARBA00022692"/>
    </source>
</evidence>
<dbReference type="PANTHER" id="PTHR30213:SF0">
    <property type="entry name" value="UPF0761 MEMBRANE PROTEIN YIHY"/>
    <property type="match status" value="1"/>
</dbReference>
<protein>
    <submittedName>
        <fullName evidence="7">Membrane protein</fullName>
    </submittedName>
</protein>
<dbReference type="GO" id="GO:0005886">
    <property type="term" value="C:plasma membrane"/>
    <property type="evidence" value="ECO:0007669"/>
    <property type="project" value="UniProtKB-SubCell"/>
</dbReference>
<feature type="transmembrane region" description="Helical" evidence="6">
    <location>
        <begin position="240"/>
        <end position="262"/>
    </location>
</feature>
<organism evidence="7 8">
    <name type="scientific">Alteribacillus iranensis</name>
    <dbReference type="NCBI Taxonomy" id="930128"/>
    <lineage>
        <taxon>Bacteria</taxon>
        <taxon>Bacillati</taxon>
        <taxon>Bacillota</taxon>
        <taxon>Bacilli</taxon>
        <taxon>Bacillales</taxon>
        <taxon>Bacillaceae</taxon>
        <taxon>Alteribacillus</taxon>
    </lineage>
</organism>
<evidence type="ECO:0000256" key="6">
    <source>
        <dbReference type="SAM" id="Phobius"/>
    </source>
</evidence>
<feature type="transmembrane region" description="Helical" evidence="6">
    <location>
        <begin position="129"/>
        <end position="155"/>
    </location>
</feature>
<dbReference type="AlphaFoldDB" id="A0A1I2D2T5"/>
<dbReference type="Pfam" id="PF03631">
    <property type="entry name" value="Virul_fac_BrkB"/>
    <property type="match status" value="1"/>
</dbReference>
<feature type="transmembrane region" description="Helical" evidence="6">
    <location>
        <begin position="175"/>
        <end position="195"/>
    </location>
</feature>